<dbReference type="AlphaFoldDB" id="A0A7C0Z8V1"/>
<dbReference type="Proteomes" id="UP000885847">
    <property type="component" value="Unassembled WGS sequence"/>
</dbReference>
<reference evidence="2" key="1">
    <citation type="journal article" date="2020" name="mSystems">
        <title>Genome- and Community-Level Interaction Insights into Carbon Utilization and Element Cycling Functions of Hydrothermarchaeota in Hydrothermal Sediment.</title>
        <authorList>
            <person name="Zhou Z."/>
            <person name="Liu Y."/>
            <person name="Xu W."/>
            <person name="Pan J."/>
            <person name="Luo Z.H."/>
            <person name="Li M."/>
        </authorList>
    </citation>
    <scope>NUCLEOTIDE SEQUENCE [LARGE SCALE GENOMIC DNA]</scope>
    <source>
        <strain evidence="2">HyVt-102</strain>
    </source>
</reference>
<dbReference type="InterPro" id="IPR026444">
    <property type="entry name" value="Secre_tail"/>
</dbReference>
<dbReference type="EMBL" id="DQWE01000045">
    <property type="protein sequence ID" value="HDI82350.1"/>
    <property type="molecule type" value="Genomic_DNA"/>
</dbReference>
<gene>
    <name evidence="2" type="ORF">ENF18_00990</name>
</gene>
<dbReference type="Pfam" id="PF18962">
    <property type="entry name" value="Por_Secre_tail"/>
    <property type="match status" value="1"/>
</dbReference>
<organism evidence="2">
    <name type="scientific">candidate division WOR-3 bacterium</name>
    <dbReference type="NCBI Taxonomy" id="2052148"/>
    <lineage>
        <taxon>Bacteria</taxon>
        <taxon>Bacteria division WOR-3</taxon>
    </lineage>
</organism>
<feature type="domain" description="Secretion system C-terminal sorting" evidence="1">
    <location>
        <begin position="314"/>
        <end position="392"/>
    </location>
</feature>
<protein>
    <submittedName>
        <fullName evidence="2">T9SS type A sorting domain-containing protein</fullName>
    </submittedName>
</protein>
<dbReference type="NCBIfam" id="TIGR04183">
    <property type="entry name" value="Por_Secre_tail"/>
    <property type="match status" value="1"/>
</dbReference>
<feature type="non-terminal residue" evidence="2">
    <location>
        <position position="1"/>
    </location>
</feature>
<sequence length="399" mass="43439">IRFYIATHTDTTGPSITIEAPETTYLNTELGIRLLTDEPLGSNPVARLIDSFNDSLDFTVTKIDNYTYTGSLLVSGLSTGMGEIRVYVSDVSGNSTLEIKPILIDSLDTIPPVLTITAPDTGFLGDTLHFTIVSSESLASVPTSVLYDVNGDSLVCSVVQTGHLTYGGHVYLNGISLGMAYLVARGSDLRNNTGIDSSQVFITYTDTIPPLIEVTYPDTIYIGDSIFVNISSEEFISQFPVVSLISGDDTLYLDVVPTSMDTEYVASRLVSGMPPGDAQLYITYSDTMGNSGDTLLGVFIGTKGAFFPDDSCFIYPNPVRDDQAHIVFYLNQDARVRVELYNLTGKLVQTLLNEDYPGGILHDIPFSTQNLGTDIYFVRFIATGNNNRRVIIKKLGVVK</sequence>
<proteinExistence type="predicted"/>
<accession>A0A7C0Z8V1</accession>
<name>A0A7C0Z8V1_UNCW3</name>
<evidence type="ECO:0000313" key="2">
    <source>
        <dbReference type="EMBL" id="HDI82350.1"/>
    </source>
</evidence>
<evidence type="ECO:0000259" key="1">
    <source>
        <dbReference type="Pfam" id="PF18962"/>
    </source>
</evidence>
<comment type="caution">
    <text evidence="2">The sequence shown here is derived from an EMBL/GenBank/DDBJ whole genome shotgun (WGS) entry which is preliminary data.</text>
</comment>